<evidence type="ECO:0000259" key="6">
    <source>
        <dbReference type="Pfam" id="PF08281"/>
    </source>
</evidence>
<dbReference type="EMBL" id="BONV01000019">
    <property type="protein sequence ID" value="GIG81420.1"/>
    <property type="molecule type" value="Genomic_DNA"/>
</dbReference>
<comment type="caution">
    <text evidence="7">The sequence shown here is derived from an EMBL/GenBank/DDBJ whole genome shotgun (WGS) entry which is preliminary data.</text>
</comment>
<keyword evidence="4" id="KW-0804">Transcription</keyword>
<dbReference type="Gene3D" id="1.10.1740.10">
    <property type="match status" value="1"/>
</dbReference>
<dbReference type="InterPro" id="IPR013325">
    <property type="entry name" value="RNA_pol_sigma_r2"/>
</dbReference>
<feature type="domain" description="RNA polymerase sigma-70 region 2" evidence="5">
    <location>
        <begin position="47"/>
        <end position="112"/>
    </location>
</feature>
<comment type="similarity">
    <text evidence="1">Belongs to the sigma-70 factor family. ECF subfamily.</text>
</comment>
<proteinExistence type="inferred from homology"/>
<dbReference type="GO" id="GO:0016987">
    <property type="term" value="F:sigma factor activity"/>
    <property type="evidence" value="ECO:0007669"/>
    <property type="project" value="UniProtKB-KW"/>
</dbReference>
<evidence type="ECO:0000313" key="7">
    <source>
        <dbReference type="EMBL" id="GIG81420.1"/>
    </source>
</evidence>
<dbReference type="InterPro" id="IPR007627">
    <property type="entry name" value="RNA_pol_sigma70_r2"/>
</dbReference>
<protein>
    <submittedName>
        <fullName evidence="7">DNA-directed RNA polymerase sigma-70 factor</fullName>
    </submittedName>
</protein>
<dbReference type="GO" id="GO:0000428">
    <property type="term" value="C:DNA-directed RNA polymerase complex"/>
    <property type="evidence" value="ECO:0007669"/>
    <property type="project" value="UniProtKB-KW"/>
</dbReference>
<sequence>MSLRREEVNEPVTPVRFAVVTITTTRDADDAAVIEASLRDTEKFAVLYDRYSAQLYRYAYRRVGPEHAEDVVAETFLAAFRQRRKYDLTRPDARPWLFGIVTREIARRRRAEEARYRTLARAGAGDVVDGLADQVAAAVTAQALRGPLAQAVGRLSPADRDVLLLVAWSQFTYEEVAETLQIKIGTVRSRLHRARRRIREALGGSNPTTVIEEDR</sequence>
<dbReference type="AlphaFoldDB" id="A0A8J3PUS5"/>
<evidence type="ECO:0000256" key="4">
    <source>
        <dbReference type="ARBA" id="ARBA00023163"/>
    </source>
</evidence>
<evidence type="ECO:0000256" key="2">
    <source>
        <dbReference type="ARBA" id="ARBA00023015"/>
    </source>
</evidence>
<dbReference type="SUPFAM" id="SSF88659">
    <property type="entry name" value="Sigma3 and sigma4 domains of RNA polymerase sigma factors"/>
    <property type="match status" value="1"/>
</dbReference>
<dbReference type="Proteomes" id="UP000630097">
    <property type="component" value="Unassembled WGS sequence"/>
</dbReference>
<keyword evidence="2" id="KW-0805">Transcription regulation</keyword>
<feature type="domain" description="RNA polymerase sigma factor 70 region 4 type 2" evidence="6">
    <location>
        <begin position="148"/>
        <end position="198"/>
    </location>
</feature>
<dbReference type="NCBIfam" id="TIGR02937">
    <property type="entry name" value="sigma70-ECF"/>
    <property type="match status" value="1"/>
</dbReference>
<keyword evidence="8" id="KW-1185">Reference proteome</keyword>
<dbReference type="Pfam" id="PF08281">
    <property type="entry name" value="Sigma70_r4_2"/>
    <property type="match status" value="1"/>
</dbReference>
<reference evidence="7 8" key="1">
    <citation type="submission" date="2021-01" db="EMBL/GenBank/DDBJ databases">
        <title>Whole genome shotgun sequence of Planotetraspora kaengkrachanensis NBRC 104272.</title>
        <authorList>
            <person name="Komaki H."/>
            <person name="Tamura T."/>
        </authorList>
    </citation>
    <scope>NUCLEOTIDE SEQUENCE [LARGE SCALE GENOMIC DNA]</scope>
    <source>
        <strain evidence="7 8">NBRC 104272</strain>
    </source>
</reference>
<dbReference type="SUPFAM" id="SSF88946">
    <property type="entry name" value="Sigma2 domain of RNA polymerase sigma factors"/>
    <property type="match status" value="1"/>
</dbReference>
<evidence type="ECO:0000256" key="3">
    <source>
        <dbReference type="ARBA" id="ARBA00023082"/>
    </source>
</evidence>
<dbReference type="InterPro" id="IPR014284">
    <property type="entry name" value="RNA_pol_sigma-70_dom"/>
</dbReference>
<organism evidence="7 8">
    <name type="scientific">Planotetraspora kaengkrachanensis</name>
    <dbReference type="NCBI Taxonomy" id="575193"/>
    <lineage>
        <taxon>Bacteria</taxon>
        <taxon>Bacillati</taxon>
        <taxon>Actinomycetota</taxon>
        <taxon>Actinomycetes</taxon>
        <taxon>Streptosporangiales</taxon>
        <taxon>Streptosporangiaceae</taxon>
        <taxon>Planotetraspora</taxon>
    </lineage>
</organism>
<dbReference type="Gene3D" id="1.10.10.10">
    <property type="entry name" value="Winged helix-like DNA-binding domain superfamily/Winged helix DNA-binding domain"/>
    <property type="match status" value="1"/>
</dbReference>
<dbReference type="InterPro" id="IPR039425">
    <property type="entry name" value="RNA_pol_sigma-70-like"/>
</dbReference>
<keyword evidence="3" id="KW-0731">Sigma factor</keyword>
<dbReference type="Pfam" id="PF04542">
    <property type="entry name" value="Sigma70_r2"/>
    <property type="match status" value="1"/>
</dbReference>
<dbReference type="GO" id="GO:0006352">
    <property type="term" value="P:DNA-templated transcription initiation"/>
    <property type="evidence" value="ECO:0007669"/>
    <property type="project" value="InterPro"/>
</dbReference>
<dbReference type="PANTHER" id="PTHR43133:SF25">
    <property type="entry name" value="RNA POLYMERASE SIGMA FACTOR RFAY-RELATED"/>
    <property type="match status" value="1"/>
</dbReference>
<dbReference type="PANTHER" id="PTHR43133">
    <property type="entry name" value="RNA POLYMERASE ECF-TYPE SIGMA FACTO"/>
    <property type="match status" value="1"/>
</dbReference>
<name>A0A8J3PUS5_9ACTN</name>
<evidence type="ECO:0000259" key="5">
    <source>
        <dbReference type="Pfam" id="PF04542"/>
    </source>
</evidence>
<evidence type="ECO:0000313" key="8">
    <source>
        <dbReference type="Proteomes" id="UP000630097"/>
    </source>
</evidence>
<dbReference type="InterPro" id="IPR013249">
    <property type="entry name" value="RNA_pol_sigma70_r4_t2"/>
</dbReference>
<dbReference type="InterPro" id="IPR036388">
    <property type="entry name" value="WH-like_DNA-bd_sf"/>
</dbReference>
<dbReference type="GO" id="GO:0003677">
    <property type="term" value="F:DNA binding"/>
    <property type="evidence" value="ECO:0007669"/>
    <property type="project" value="InterPro"/>
</dbReference>
<keyword evidence="7" id="KW-0240">DNA-directed RNA polymerase</keyword>
<accession>A0A8J3PUS5</accession>
<evidence type="ECO:0000256" key="1">
    <source>
        <dbReference type="ARBA" id="ARBA00010641"/>
    </source>
</evidence>
<dbReference type="InterPro" id="IPR013324">
    <property type="entry name" value="RNA_pol_sigma_r3/r4-like"/>
</dbReference>
<gene>
    <name evidence="7" type="primary">rpoE_23</name>
    <name evidence="7" type="ORF">Pka01_45470</name>
</gene>